<evidence type="ECO:0000313" key="2">
    <source>
        <dbReference type="EMBL" id="GLJ79291.1"/>
    </source>
</evidence>
<dbReference type="AlphaFoldDB" id="A0A9W6M2T4"/>
<dbReference type="EMBL" id="BSEO01000001">
    <property type="protein sequence ID" value="GLJ79291.1"/>
    <property type="molecule type" value="Genomic_DNA"/>
</dbReference>
<accession>A0A9W6M2T4</accession>
<feature type="domain" description="Aminoglycoside phosphotransferase" evidence="1">
    <location>
        <begin position="108"/>
        <end position="182"/>
    </location>
</feature>
<dbReference type="Proteomes" id="UP001142317">
    <property type="component" value="Unassembled WGS sequence"/>
</dbReference>
<evidence type="ECO:0000313" key="3">
    <source>
        <dbReference type="Proteomes" id="UP001142317"/>
    </source>
</evidence>
<evidence type="ECO:0000259" key="1">
    <source>
        <dbReference type="Pfam" id="PF01636"/>
    </source>
</evidence>
<dbReference type="Pfam" id="PF01636">
    <property type="entry name" value="APH"/>
    <property type="match status" value="1"/>
</dbReference>
<protein>
    <recommendedName>
        <fullName evidence="1">Aminoglycoside phosphotransferase domain-containing protein</fullName>
    </recommendedName>
</protein>
<dbReference type="InterPro" id="IPR002575">
    <property type="entry name" value="Aminoglycoside_PTrfase"/>
</dbReference>
<reference evidence="2" key="2">
    <citation type="submission" date="2023-01" db="EMBL/GenBank/DDBJ databases">
        <authorList>
            <person name="Sun Q."/>
            <person name="Evtushenko L."/>
        </authorList>
    </citation>
    <scope>NUCLEOTIDE SEQUENCE</scope>
    <source>
        <strain evidence="2">VKM Ac-1447</strain>
    </source>
</reference>
<sequence>MSYEEPLAGGNASGAVVRIDGTVRKPWTASTASVVSFVNALRAAGVDAPTPEGRDEQGRQIQEFVPGTLAIEAGPLSPAEFRRVGAMVRAIHDASAAYIPPADAVWETAIPAPGAELVCHNDLAPWNLLVGDRWVFIDWDAAAPSTRVWDLAYAAQAFALSDAALDPLLAAANLAAFVDGYRADEKMRRALPEAMADRAAAMYELLRTSYATGKEPWATMFASGHGDHWSTVNSFVSRHRDLWRAALLPVA</sequence>
<keyword evidence="3" id="KW-1185">Reference proteome</keyword>
<dbReference type="RefSeq" id="WP_210004344.1">
    <property type="nucleotide sequence ID" value="NZ_BSEO01000001.1"/>
</dbReference>
<name>A0A9W6M2T4_9MICO</name>
<dbReference type="SUPFAM" id="SSF56112">
    <property type="entry name" value="Protein kinase-like (PK-like)"/>
    <property type="match status" value="1"/>
</dbReference>
<dbReference type="Gene3D" id="3.90.1200.10">
    <property type="match status" value="1"/>
</dbReference>
<reference evidence="2" key="1">
    <citation type="journal article" date="2014" name="Int. J. Syst. Evol. Microbiol.">
        <title>Complete genome sequence of Corynebacterium casei LMG S-19264T (=DSM 44701T), isolated from a smear-ripened cheese.</title>
        <authorList>
            <consortium name="US DOE Joint Genome Institute (JGI-PGF)"/>
            <person name="Walter F."/>
            <person name="Albersmeier A."/>
            <person name="Kalinowski J."/>
            <person name="Ruckert C."/>
        </authorList>
    </citation>
    <scope>NUCLEOTIDE SEQUENCE</scope>
    <source>
        <strain evidence="2">VKM Ac-1447</strain>
    </source>
</reference>
<gene>
    <name evidence="2" type="ORF">GCM10017586_09730</name>
</gene>
<proteinExistence type="predicted"/>
<dbReference type="InterPro" id="IPR011009">
    <property type="entry name" value="Kinase-like_dom_sf"/>
</dbReference>
<organism evidence="2 3">
    <name type="scientific">Microbacterium imperiale</name>
    <dbReference type="NCBI Taxonomy" id="33884"/>
    <lineage>
        <taxon>Bacteria</taxon>
        <taxon>Bacillati</taxon>
        <taxon>Actinomycetota</taxon>
        <taxon>Actinomycetes</taxon>
        <taxon>Micrococcales</taxon>
        <taxon>Microbacteriaceae</taxon>
        <taxon>Microbacterium</taxon>
    </lineage>
</organism>
<comment type="caution">
    <text evidence="2">The sequence shown here is derived from an EMBL/GenBank/DDBJ whole genome shotgun (WGS) entry which is preliminary data.</text>
</comment>